<evidence type="ECO:0000313" key="2">
    <source>
        <dbReference type="EMBL" id="CAF4423266.1"/>
    </source>
</evidence>
<reference evidence="2" key="1">
    <citation type="submission" date="2021-02" db="EMBL/GenBank/DDBJ databases">
        <authorList>
            <person name="Nowell W R."/>
        </authorList>
    </citation>
    <scope>NUCLEOTIDE SEQUENCE</scope>
</reference>
<feature type="region of interest" description="Disordered" evidence="1">
    <location>
        <begin position="76"/>
        <end position="113"/>
    </location>
</feature>
<name>A0A820QI94_9BILA</name>
<gene>
    <name evidence="2" type="ORF">OKA104_LOCUS52645</name>
</gene>
<accession>A0A820QI94</accession>
<evidence type="ECO:0000256" key="1">
    <source>
        <dbReference type="SAM" id="MobiDB-lite"/>
    </source>
</evidence>
<protein>
    <submittedName>
        <fullName evidence="2">Uncharacterized protein</fullName>
    </submittedName>
</protein>
<dbReference type="Proteomes" id="UP000663881">
    <property type="component" value="Unassembled WGS sequence"/>
</dbReference>
<comment type="caution">
    <text evidence="2">The sequence shown here is derived from an EMBL/GenBank/DDBJ whole genome shotgun (WGS) entry which is preliminary data.</text>
</comment>
<feature type="compositionally biased region" description="Low complexity" evidence="1">
    <location>
        <begin position="76"/>
        <end position="100"/>
    </location>
</feature>
<dbReference type="EMBL" id="CAJOAY010031054">
    <property type="protein sequence ID" value="CAF4423266.1"/>
    <property type="molecule type" value="Genomic_DNA"/>
</dbReference>
<proteinExistence type="predicted"/>
<feature type="non-terminal residue" evidence="2">
    <location>
        <position position="113"/>
    </location>
</feature>
<dbReference type="AlphaFoldDB" id="A0A820QI94"/>
<evidence type="ECO:0000313" key="3">
    <source>
        <dbReference type="Proteomes" id="UP000663881"/>
    </source>
</evidence>
<feature type="non-terminal residue" evidence="2">
    <location>
        <position position="1"/>
    </location>
</feature>
<organism evidence="2 3">
    <name type="scientific">Adineta steineri</name>
    <dbReference type="NCBI Taxonomy" id="433720"/>
    <lineage>
        <taxon>Eukaryota</taxon>
        <taxon>Metazoa</taxon>
        <taxon>Spiralia</taxon>
        <taxon>Gnathifera</taxon>
        <taxon>Rotifera</taxon>
        <taxon>Eurotatoria</taxon>
        <taxon>Bdelloidea</taxon>
        <taxon>Adinetida</taxon>
        <taxon>Adinetidae</taxon>
        <taxon>Adineta</taxon>
    </lineage>
</organism>
<sequence>VVDDHSLRGLSKPLKRISLSSKATADEIWTFRKELLLKQDIPGGLFKLVDDSSTIDTEDQLNSILNGDEHHSNFDNNLNSSFSNRYNNNRKSNRRTSTSRPPSGYLVFASDSR</sequence>